<dbReference type="GO" id="GO:0006166">
    <property type="term" value="P:purine ribonucleoside salvage"/>
    <property type="evidence" value="ECO:0007669"/>
    <property type="project" value="UniProtKB-KW"/>
</dbReference>
<keyword evidence="5" id="KW-0808">Transferase</keyword>
<sequence>MEDQHHGRPISDEIGVYPNVDEKEWTLDNFYYNRERRTWIRRPKRDPHIVDRGWNPRNSRMYEARYNLRGNTNKVATKEYNEIKFTHCDFNTFMDDVLKDRERKCKLGGEIQFAAIAAQPDSTVVIGSIGDDYAGTVCLDGMKKNNVKTIYKTIKKEQTGFRVLWNDFNFNTGEPESCRWTVPLAGAKWNYEWLKEPEVEAEAAKMSWLYIDAGSIYAHLGVARTLAERADNEGQGVVFNFCMTDLARIREYYAFQPLCKAAHVVIMNKDQAECIEREWGSGKADWEKGIRHIGRLYPKRVEHMMLPLPNGDSLVKYVIVTRGSEDIAICKFSPLLEDCQAKITYVKTPPAEKPGYWEHMPRDRRGVGELFAGGLVAGLAKGQSIEEAVATGHKLAAYSLNYMGPVLPGQEEEYEDDEF</sequence>
<evidence type="ECO:0000313" key="12">
    <source>
        <dbReference type="Proteomes" id="UP000006757"/>
    </source>
</evidence>
<protein>
    <recommendedName>
        <fullName evidence="4">adenosine kinase</fullName>
        <ecNumber evidence="4">2.7.1.20</ecNumber>
    </recommendedName>
</protein>
<evidence type="ECO:0000256" key="3">
    <source>
        <dbReference type="ARBA" id="ARBA00010688"/>
    </source>
</evidence>
<comment type="cofactor">
    <cofactor evidence="1">
        <name>Mg(2+)</name>
        <dbReference type="ChEBI" id="CHEBI:18420"/>
    </cofactor>
</comment>
<keyword evidence="6" id="KW-0660">Purine salvage</keyword>
<dbReference type="InterPro" id="IPR001805">
    <property type="entry name" value="Adenokinase"/>
</dbReference>
<dbReference type="Gene3D" id="3.40.1190.20">
    <property type="match status" value="1"/>
</dbReference>
<evidence type="ECO:0000256" key="1">
    <source>
        <dbReference type="ARBA" id="ARBA00001946"/>
    </source>
</evidence>
<dbReference type="STRING" id="1220162.K1W0P3"/>
<dbReference type="InParanoid" id="K1W0P3"/>
<keyword evidence="8 11" id="KW-0418">Kinase</keyword>
<dbReference type="PANTHER" id="PTHR45769:SF3">
    <property type="entry name" value="ADENOSINE KINASE"/>
    <property type="match status" value="1"/>
</dbReference>
<dbReference type="EC" id="2.7.1.20" evidence="4"/>
<proteinExistence type="inferred from homology"/>
<reference evidence="11 12" key="1">
    <citation type="journal article" date="2012" name="Eukaryot. Cell">
        <title>Genome sequence of the Trichosporon asahii environmental strain CBS 8904.</title>
        <authorList>
            <person name="Yang R.Y."/>
            <person name="Li H.T."/>
            <person name="Zhu H."/>
            <person name="Zhou G.P."/>
            <person name="Wang M."/>
            <person name="Wang L."/>
        </authorList>
    </citation>
    <scope>NUCLEOTIDE SEQUENCE [LARGE SCALE GENOMIC DNA]</scope>
    <source>
        <strain evidence="11 12">CBS 8904</strain>
    </source>
</reference>
<dbReference type="PANTHER" id="PTHR45769">
    <property type="entry name" value="ADENOSINE KINASE"/>
    <property type="match status" value="1"/>
</dbReference>
<comment type="caution">
    <text evidence="11">The sequence shown here is derived from an EMBL/GenBank/DDBJ whole genome shotgun (WGS) entry which is preliminary data.</text>
</comment>
<dbReference type="AlphaFoldDB" id="K1W0P3"/>
<evidence type="ECO:0000313" key="11">
    <source>
        <dbReference type="EMBL" id="EKD02583.1"/>
    </source>
</evidence>
<dbReference type="HOGENOM" id="CLU_721961_0_0_1"/>
<keyword evidence="9" id="KW-0067">ATP-binding</keyword>
<evidence type="ECO:0000256" key="4">
    <source>
        <dbReference type="ARBA" id="ARBA00012119"/>
    </source>
</evidence>
<dbReference type="Proteomes" id="UP000006757">
    <property type="component" value="Unassembled WGS sequence"/>
</dbReference>
<keyword evidence="7" id="KW-0547">Nucleotide-binding</keyword>
<dbReference type="GO" id="GO:0006144">
    <property type="term" value="P:purine nucleobase metabolic process"/>
    <property type="evidence" value="ECO:0007669"/>
    <property type="project" value="TreeGrafter"/>
</dbReference>
<evidence type="ECO:0000256" key="7">
    <source>
        <dbReference type="ARBA" id="ARBA00022741"/>
    </source>
</evidence>
<keyword evidence="12" id="KW-1185">Reference proteome</keyword>
<evidence type="ECO:0000256" key="2">
    <source>
        <dbReference type="ARBA" id="ARBA00004801"/>
    </source>
</evidence>
<evidence type="ECO:0000259" key="10">
    <source>
        <dbReference type="Pfam" id="PF00294"/>
    </source>
</evidence>
<dbReference type="GO" id="GO:0005829">
    <property type="term" value="C:cytosol"/>
    <property type="evidence" value="ECO:0007669"/>
    <property type="project" value="TreeGrafter"/>
</dbReference>
<organism evidence="11 12">
    <name type="scientific">Trichosporon asahii var. asahii (strain CBS 8904)</name>
    <name type="common">Yeast</name>
    <dbReference type="NCBI Taxonomy" id="1220162"/>
    <lineage>
        <taxon>Eukaryota</taxon>
        <taxon>Fungi</taxon>
        <taxon>Dikarya</taxon>
        <taxon>Basidiomycota</taxon>
        <taxon>Agaricomycotina</taxon>
        <taxon>Tremellomycetes</taxon>
        <taxon>Trichosporonales</taxon>
        <taxon>Trichosporonaceae</taxon>
        <taxon>Trichosporon</taxon>
    </lineage>
</organism>
<dbReference type="InterPro" id="IPR029056">
    <property type="entry name" value="Ribokinase-like"/>
</dbReference>
<dbReference type="EMBL" id="AMBO01000279">
    <property type="protein sequence ID" value="EKD02583.1"/>
    <property type="molecule type" value="Genomic_DNA"/>
</dbReference>
<dbReference type="GO" id="GO:0005524">
    <property type="term" value="F:ATP binding"/>
    <property type="evidence" value="ECO:0007669"/>
    <property type="project" value="UniProtKB-KW"/>
</dbReference>
<dbReference type="SUPFAM" id="SSF53613">
    <property type="entry name" value="Ribokinase-like"/>
    <property type="match status" value="1"/>
</dbReference>
<name>K1W0P3_TRIAC</name>
<gene>
    <name evidence="11" type="ORF">A1Q2_03105</name>
</gene>
<dbReference type="InterPro" id="IPR011611">
    <property type="entry name" value="PfkB_dom"/>
</dbReference>
<comment type="pathway">
    <text evidence="2">Purine metabolism; AMP biosynthesis via salvage pathway; AMP from adenosine: step 1/1.</text>
</comment>
<feature type="domain" description="Carbohydrate kinase PfkB" evidence="10">
    <location>
        <begin position="99"/>
        <end position="406"/>
    </location>
</feature>
<comment type="similarity">
    <text evidence="3">Belongs to the carbohydrate kinase PfkB family.</text>
</comment>
<dbReference type="GO" id="GO:0005634">
    <property type="term" value="C:nucleus"/>
    <property type="evidence" value="ECO:0007669"/>
    <property type="project" value="TreeGrafter"/>
</dbReference>
<evidence type="ECO:0000256" key="6">
    <source>
        <dbReference type="ARBA" id="ARBA00022726"/>
    </source>
</evidence>
<dbReference type="Pfam" id="PF00294">
    <property type="entry name" value="PfkB"/>
    <property type="match status" value="1"/>
</dbReference>
<dbReference type="GO" id="GO:0004001">
    <property type="term" value="F:adenosine kinase activity"/>
    <property type="evidence" value="ECO:0007669"/>
    <property type="project" value="UniProtKB-EC"/>
</dbReference>
<evidence type="ECO:0000256" key="8">
    <source>
        <dbReference type="ARBA" id="ARBA00022777"/>
    </source>
</evidence>
<accession>K1W0P3</accession>
<evidence type="ECO:0000256" key="9">
    <source>
        <dbReference type="ARBA" id="ARBA00022840"/>
    </source>
</evidence>
<evidence type="ECO:0000256" key="5">
    <source>
        <dbReference type="ARBA" id="ARBA00022679"/>
    </source>
</evidence>